<dbReference type="RefSeq" id="WP_206291017.1">
    <property type="nucleotide sequence ID" value="NZ_CP063458.1"/>
</dbReference>
<feature type="signal peptide" evidence="3">
    <location>
        <begin position="1"/>
        <end position="22"/>
    </location>
</feature>
<dbReference type="GO" id="GO:0008236">
    <property type="term" value="F:serine-type peptidase activity"/>
    <property type="evidence" value="ECO:0007669"/>
    <property type="project" value="InterPro"/>
</dbReference>
<evidence type="ECO:0000313" key="5">
    <source>
        <dbReference type="EMBL" id="QOV88053.1"/>
    </source>
</evidence>
<feature type="compositionally biased region" description="Pro residues" evidence="2">
    <location>
        <begin position="72"/>
        <end position="82"/>
    </location>
</feature>
<feature type="chain" id="PRO_5034938683" evidence="3">
    <location>
        <begin position="23"/>
        <end position="724"/>
    </location>
</feature>
<dbReference type="InterPro" id="IPR050955">
    <property type="entry name" value="Plant_Biomass_Hydrol_Est"/>
</dbReference>
<dbReference type="Pfam" id="PF00326">
    <property type="entry name" value="Peptidase_S9"/>
    <property type="match status" value="1"/>
</dbReference>
<evidence type="ECO:0000313" key="6">
    <source>
        <dbReference type="Proteomes" id="UP000593765"/>
    </source>
</evidence>
<protein>
    <submittedName>
        <fullName evidence="5">Prolyl oligopeptidase family serine peptidase</fullName>
    </submittedName>
</protein>
<dbReference type="KEGG" id="hbs:IPV69_17515"/>
<dbReference type="InterPro" id="IPR029058">
    <property type="entry name" value="AB_hydrolase_fold"/>
</dbReference>
<reference evidence="5 6" key="1">
    <citation type="submission" date="2020-10" db="EMBL/GenBank/DDBJ databases">
        <title>Wide distribution of Phycisphaera-like planctomycetes from WD2101 soil group in peatlands and genome analysis of the first cultivated representative.</title>
        <authorList>
            <person name="Dedysh S.N."/>
            <person name="Beletsky A.V."/>
            <person name="Ivanova A."/>
            <person name="Kulichevskaya I.S."/>
            <person name="Suzina N.E."/>
            <person name="Philippov D.A."/>
            <person name="Rakitin A.L."/>
            <person name="Mardanov A.V."/>
            <person name="Ravin N.V."/>
        </authorList>
    </citation>
    <scope>NUCLEOTIDE SEQUENCE [LARGE SCALE GENOMIC DNA]</scope>
    <source>
        <strain evidence="5 6">M1803</strain>
    </source>
</reference>
<dbReference type="SUPFAM" id="SSF53474">
    <property type="entry name" value="alpha/beta-Hydrolases"/>
    <property type="match status" value="1"/>
</dbReference>
<name>A0A7M2WRK1_9BACT</name>
<dbReference type="Proteomes" id="UP000593765">
    <property type="component" value="Chromosome"/>
</dbReference>
<accession>A0A7M2WRK1</accession>
<gene>
    <name evidence="5" type="ORF">IPV69_17515</name>
</gene>
<dbReference type="EMBL" id="CP063458">
    <property type="protein sequence ID" value="QOV88053.1"/>
    <property type="molecule type" value="Genomic_DNA"/>
</dbReference>
<evidence type="ECO:0000256" key="1">
    <source>
        <dbReference type="ARBA" id="ARBA00022729"/>
    </source>
</evidence>
<sequence>MRLQRNLIVAAGCLSLGLGAWAFGQSTPAAKPTAKPETKASTKPAAPGAPKPATPAAAPKPPAPKDPNDVRPIPPLGTPLPPEDQAAVEKGAKELEAAIDELSATLQQKPQLQAYLPDVQIYYNAIHYGLKYNEFIAPKGSKDLRASAKQALAVLATGLERAKQLKAGQTPWATQSGPRGYVSKIDGSVQPYILFVPEIWKPGQAEPLPLALSCHGRNENLTELAFLSTKIDPSSSNSTVGDPKTKFVAMLYGRYCCANKLAGEIDLFETWERIAEQYPIDKARVSVTGFSMGGGALWHFAAHYGEKFCVATPGAGFSESQRFLKLAQNGEVPPWYESVLYRLYNATEHEENFFNTKTIAYAGDKDGQKQAGDVMEEALTKAGIQLERFIGPNTEHKYEPETKKKLDARVEELTKQGKDFLPQRVKFATYTLRYDSMLWLTVTGLEKHWQKATVDAEIAGGAAIKATTKNVSALFFKFPLKGSPFAIDKPITVDIDGQRVAFDEQSSLLGIYALRKTDGKWGRDTDPPTGLRKRHGLQGPIDDAFLSSFVIVRPTGKGLSEKTAGWAAKECDRAIGEWRKQFRGEARVKPSDQITDADIASSNLVLFGDPGSNPLIARVLPKLPIQWTSEKLVVNGKGFAGDRYVPVMIYPNPLNPTKYIVINSGFTFREADYLNNARQTPKLPDYAVIDTQTPPTKTSWGVLPKAGFFGEKWEWQADDGKIAP</sequence>
<keyword evidence="1 3" id="KW-0732">Signal</keyword>
<dbReference type="PANTHER" id="PTHR43037">
    <property type="entry name" value="UNNAMED PRODUCT-RELATED"/>
    <property type="match status" value="1"/>
</dbReference>
<proteinExistence type="predicted"/>
<dbReference type="PANTHER" id="PTHR43037:SF1">
    <property type="entry name" value="BLL1128 PROTEIN"/>
    <property type="match status" value="1"/>
</dbReference>
<organism evidence="5 6">
    <name type="scientific">Humisphaera borealis</name>
    <dbReference type="NCBI Taxonomy" id="2807512"/>
    <lineage>
        <taxon>Bacteria</taxon>
        <taxon>Pseudomonadati</taxon>
        <taxon>Planctomycetota</taxon>
        <taxon>Phycisphaerae</taxon>
        <taxon>Tepidisphaerales</taxon>
        <taxon>Tepidisphaeraceae</taxon>
        <taxon>Humisphaera</taxon>
    </lineage>
</organism>
<evidence type="ECO:0000259" key="4">
    <source>
        <dbReference type="Pfam" id="PF00326"/>
    </source>
</evidence>
<keyword evidence="6" id="KW-1185">Reference proteome</keyword>
<dbReference type="AlphaFoldDB" id="A0A7M2WRK1"/>
<feature type="domain" description="Peptidase S9 prolyl oligopeptidase catalytic" evidence="4">
    <location>
        <begin position="266"/>
        <end position="409"/>
    </location>
</feature>
<evidence type="ECO:0000256" key="2">
    <source>
        <dbReference type="SAM" id="MobiDB-lite"/>
    </source>
</evidence>
<dbReference type="Gene3D" id="3.40.50.1820">
    <property type="entry name" value="alpha/beta hydrolase"/>
    <property type="match status" value="1"/>
</dbReference>
<dbReference type="GO" id="GO:0006508">
    <property type="term" value="P:proteolysis"/>
    <property type="evidence" value="ECO:0007669"/>
    <property type="project" value="InterPro"/>
</dbReference>
<dbReference type="InterPro" id="IPR001375">
    <property type="entry name" value="Peptidase_S9_cat"/>
</dbReference>
<feature type="region of interest" description="Disordered" evidence="2">
    <location>
        <begin position="27"/>
        <end position="85"/>
    </location>
</feature>
<evidence type="ECO:0000256" key="3">
    <source>
        <dbReference type="SAM" id="SignalP"/>
    </source>
</evidence>
<feature type="compositionally biased region" description="Pro residues" evidence="2">
    <location>
        <begin position="47"/>
        <end position="65"/>
    </location>
</feature>